<evidence type="ECO:0000256" key="6">
    <source>
        <dbReference type="ARBA" id="ARBA00023136"/>
    </source>
</evidence>
<dbReference type="PIRSF" id="PIRSF037094">
    <property type="entry name" value="AP1_complex_gamma"/>
    <property type="match status" value="1"/>
</dbReference>
<dbReference type="eggNOG" id="KOG1062">
    <property type="taxonomic scope" value="Eukaryota"/>
</dbReference>
<dbReference type="EMBL" id="CP002504">
    <property type="protein sequence ID" value="AET41381.1"/>
    <property type="molecule type" value="Genomic_DNA"/>
</dbReference>
<keyword evidence="7 8" id="KW-0968">Cytoplasmic vesicle</keyword>
<dbReference type="GO" id="GO:0048203">
    <property type="term" value="P:vesicle targeting, trans-Golgi to endosome"/>
    <property type="evidence" value="ECO:0007669"/>
    <property type="project" value="EnsemblFungi"/>
</dbReference>
<evidence type="ECO:0000256" key="8">
    <source>
        <dbReference type="PIRNR" id="PIRNR037094"/>
    </source>
</evidence>
<accession>G8JX07</accession>
<dbReference type="KEGG" id="erc:Ecym_8086"/>
<dbReference type="InterPro" id="IPR016024">
    <property type="entry name" value="ARM-type_fold"/>
</dbReference>
<evidence type="ECO:0000256" key="9">
    <source>
        <dbReference type="SAM" id="MobiDB-lite"/>
    </source>
</evidence>
<dbReference type="Proteomes" id="UP000006790">
    <property type="component" value="Chromosome 8"/>
</dbReference>
<keyword evidence="6 8" id="KW-0472">Membrane</keyword>
<dbReference type="STRING" id="931890.G8JX07"/>
<dbReference type="GO" id="GO:0030276">
    <property type="term" value="F:clathrin binding"/>
    <property type="evidence" value="ECO:0007669"/>
    <property type="project" value="EnsemblFungi"/>
</dbReference>
<dbReference type="Gene3D" id="1.25.10.10">
    <property type="entry name" value="Leucine-rich Repeat Variant"/>
    <property type="match status" value="1"/>
</dbReference>
<evidence type="ECO:0000256" key="4">
    <source>
        <dbReference type="ARBA" id="ARBA00022927"/>
    </source>
</evidence>
<evidence type="ECO:0000256" key="2">
    <source>
        <dbReference type="ARBA" id="ARBA00004555"/>
    </source>
</evidence>
<evidence type="ECO:0000313" key="11">
    <source>
        <dbReference type="EMBL" id="AET41381.1"/>
    </source>
</evidence>
<dbReference type="InterPro" id="IPR002553">
    <property type="entry name" value="Clathrin/coatomer_adapt-like_N"/>
</dbReference>
<dbReference type="SMART" id="SM00809">
    <property type="entry name" value="Alpha_adaptinC2"/>
    <property type="match status" value="1"/>
</dbReference>
<dbReference type="SUPFAM" id="SSF48371">
    <property type="entry name" value="ARM repeat"/>
    <property type="match status" value="1"/>
</dbReference>
<dbReference type="Pfam" id="PF01602">
    <property type="entry name" value="Adaptin_N"/>
    <property type="match status" value="1"/>
</dbReference>
<feature type="region of interest" description="Disordered" evidence="9">
    <location>
        <begin position="674"/>
        <end position="693"/>
    </location>
</feature>
<dbReference type="GeneID" id="11469859"/>
<sequence>MGSLRTFIKDVRAAKTLAEERSMITKESAKIRTRLKDDHLSLSKRRKNIQKLLYLYILGEKTHFAQVECINLIASDEFENKRLGYLAAMLLLDEKQELLTLLTNILKSDINHPTKYVVSMVLCTLGTLTSVELARDLYPDVEQILKFSKDRYLLKKAFQCAAKIVIKDPYLASVFHPYTVKIFSMPDVCTHGVLLGVNQLLQSMATVVKSNEFNDYDAVASTILKVVPELLGILKQTNSSTLNTAYDVHGVCDPFLQVETLYTLRLIFLTFKDEVSSYNSKFTSILGKMVTNVESSKNSANAILYEIVRTVFTLESQDSLRVQSINILAKFLSGKDINTKYVALNSLLQVVSLEPQAVQTHRKFISRCLFDPDISIQKRALELIFNIIEDSNMKETVDELVNFITLSDGEERDLILYTVEHLLTMFDIRGIKSKGWTLAVVIRILKSMGEHLTVEIIGEILVMINNATELSDKRDIALQLLQLSLSKDQPIISEDNFGWKLITVWIIGEYANLVLGEPGVTDISLTGYLNNLNNIYSDDHKLIGYILTAALKLSSRISDPGCIEKLRQLVKAHEQNTDLVIQTKAVHYSILFSQPKEIKTAFLEAMPVFIKNVAHELDSGEKAISRKPVQTDLLGDLLSDIPSEKKPVASISNKPGGGSLDLLLHSFTNKNPSLGASAPLTTTTTSSTSDQPVTIPNIQISENIPSSALEIHTSSAIQVFSHVESANQGSANIRLFFKAKSSVTQLAVLVAVSKTQKLNLGTISRVNMIPGQVATQLLTITGSGILKFRIKLSSQNGINLQFDHKFDTTL</sequence>
<keyword evidence="3 8" id="KW-0813">Transport</keyword>
<feature type="domain" description="Clathrin adaptor alpha/beta/gamma-adaptin appendage Ig-like subdomain" evidence="10">
    <location>
        <begin position="701"/>
        <end position="803"/>
    </location>
</feature>
<dbReference type="AlphaFoldDB" id="G8JX07"/>
<dbReference type="GO" id="GO:0006886">
    <property type="term" value="P:intracellular protein transport"/>
    <property type="evidence" value="ECO:0007669"/>
    <property type="project" value="UniProtKB-UniRule"/>
</dbReference>
<dbReference type="FunCoup" id="G8JX07">
    <property type="interactions" value="641"/>
</dbReference>
<keyword evidence="4 8" id="KW-0653">Protein transport</keyword>
<name>G8JX07_ERECY</name>
<keyword evidence="12" id="KW-1185">Reference proteome</keyword>
<evidence type="ECO:0000256" key="1">
    <source>
        <dbReference type="ARBA" id="ARBA00004156"/>
    </source>
</evidence>
<gene>
    <name evidence="11" type="ordered locus">Ecym_8086</name>
</gene>
<dbReference type="InterPro" id="IPR017107">
    <property type="entry name" value="AP1_complex_gsu"/>
</dbReference>
<protein>
    <recommendedName>
        <fullName evidence="8">AP-1 complex subunit gamma</fullName>
    </recommendedName>
</protein>
<evidence type="ECO:0000313" key="12">
    <source>
        <dbReference type="Proteomes" id="UP000006790"/>
    </source>
</evidence>
<comment type="subcellular location">
    <subcellularLocation>
        <location evidence="1">Cytoplasmic vesicle membrane</location>
    </subcellularLocation>
    <subcellularLocation>
        <location evidence="2">Golgi apparatus</location>
    </subcellularLocation>
</comment>
<evidence type="ECO:0000256" key="5">
    <source>
        <dbReference type="ARBA" id="ARBA00023034"/>
    </source>
</evidence>
<dbReference type="PANTHER" id="PTHR22780">
    <property type="entry name" value="ADAPTIN, ALPHA/GAMMA/EPSILON"/>
    <property type="match status" value="1"/>
</dbReference>
<evidence type="ECO:0000256" key="7">
    <source>
        <dbReference type="ARBA" id="ARBA00023329"/>
    </source>
</evidence>
<organism evidence="11 12">
    <name type="scientific">Eremothecium cymbalariae (strain CBS 270.75 / DBVPG 7215 / KCTC 17166 / NRRL Y-17582)</name>
    <name type="common">Yeast</name>
    <dbReference type="NCBI Taxonomy" id="931890"/>
    <lineage>
        <taxon>Eukaryota</taxon>
        <taxon>Fungi</taxon>
        <taxon>Dikarya</taxon>
        <taxon>Ascomycota</taxon>
        <taxon>Saccharomycotina</taxon>
        <taxon>Saccharomycetes</taxon>
        <taxon>Saccharomycetales</taxon>
        <taxon>Saccharomycetaceae</taxon>
        <taxon>Eremothecium</taxon>
    </lineage>
</organism>
<dbReference type="InParanoid" id="G8JX07"/>
<dbReference type="GO" id="GO:0030121">
    <property type="term" value="C:AP-1 adaptor complex"/>
    <property type="evidence" value="ECO:0007669"/>
    <property type="project" value="EnsemblFungi"/>
</dbReference>
<comment type="similarity">
    <text evidence="8">Belongs to the adaptor complexes large subunit family.</text>
</comment>
<dbReference type="InterPro" id="IPR011989">
    <property type="entry name" value="ARM-like"/>
</dbReference>
<dbReference type="GO" id="GO:0005829">
    <property type="term" value="C:cytosol"/>
    <property type="evidence" value="ECO:0007669"/>
    <property type="project" value="GOC"/>
</dbReference>
<dbReference type="InterPro" id="IPR050840">
    <property type="entry name" value="Adaptor_Complx_Large_Subunit"/>
</dbReference>
<dbReference type="InterPro" id="IPR008152">
    <property type="entry name" value="Clathrin_a/b/g-adaptin_app_Ig"/>
</dbReference>
<dbReference type="SUPFAM" id="SSF49348">
    <property type="entry name" value="Clathrin adaptor appendage domain"/>
    <property type="match status" value="1"/>
</dbReference>
<reference evidence="12" key="1">
    <citation type="journal article" date="2012" name="G3 (Bethesda)">
        <title>Pichia sorbitophila, an interspecies yeast hybrid reveals early steps of genome resolution following polyploidization.</title>
        <authorList>
            <person name="Leh Louis V."/>
            <person name="Despons L."/>
            <person name="Friedrich A."/>
            <person name="Martin T."/>
            <person name="Durrens P."/>
            <person name="Casaregola S."/>
            <person name="Neuveglise C."/>
            <person name="Fairhead C."/>
            <person name="Marck C."/>
            <person name="Cruz J.A."/>
            <person name="Straub M.L."/>
            <person name="Kugler V."/>
            <person name="Sacerdot C."/>
            <person name="Uzunov Z."/>
            <person name="Thierry A."/>
            <person name="Weiss S."/>
            <person name="Bleykasten C."/>
            <person name="De Montigny J."/>
            <person name="Jacques N."/>
            <person name="Jung P."/>
            <person name="Lemaire M."/>
            <person name="Mallet S."/>
            <person name="Morel G."/>
            <person name="Richard G.F."/>
            <person name="Sarkar A."/>
            <person name="Savel G."/>
            <person name="Schacherer J."/>
            <person name="Seret M.L."/>
            <person name="Talla E."/>
            <person name="Samson G."/>
            <person name="Jubin C."/>
            <person name="Poulain J."/>
            <person name="Vacherie B."/>
            <person name="Barbe V."/>
            <person name="Pelletier E."/>
            <person name="Sherman D.J."/>
            <person name="Westhof E."/>
            <person name="Weissenbach J."/>
            <person name="Baret P.V."/>
            <person name="Wincker P."/>
            <person name="Gaillardin C."/>
            <person name="Dujon B."/>
            <person name="Souciet J.L."/>
        </authorList>
    </citation>
    <scope>NUCLEOTIDE SEQUENCE [LARGE SCALE GENOMIC DNA]</scope>
    <source>
        <strain evidence="12">CBS 270.75 / DBVPG 7215 / KCTC 17166 / NRRL Y-17582</strain>
    </source>
</reference>
<proteinExistence type="inferred from homology"/>
<dbReference type="Gene3D" id="2.60.40.1230">
    <property type="match status" value="1"/>
</dbReference>
<dbReference type="Pfam" id="PF02883">
    <property type="entry name" value="Alpha_adaptinC2"/>
    <property type="match status" value="1"/>
</dbReference>
<dbReference type="OMA" id="REPNTKK"/>
<keyword evidence="5 8" id="KW-0333">Golgi apparatus</keyword>
<evidence type="ECO:0000259" key="10">
    <source>
        <dbReference type="SMART" id="SM00809"/>
    </source>
</evidence>
<dbReference type="HOGENOM" id="CLU_003824_0_1_1"/>
<dbReference type="OrthoDB" id="28053at2759"/>
<evidence type="ECO:0000256" key="3">
    <source>
        <dbReference type="ARBA" id="ARBA00022448"/>
    </source>
</evidence>
<dbReference type="RefSeq" id="XP_003648198.1">
    <property type="nucleotide sequence ID" value="XM_003648150.1"/>
</dbReference>
<dbReference type="InterPro" id="IPR013041">
    <property type="entry name" value="Clathrin_app_Ig-like_sf"/>
</dbReference>
<dbReference type="GO" id="GO:0006896">
    <property type="term" value="P:Golgi to vacuole transport"/>
    <property type="evidence" value="ECO:0007669"/>
    <property type="project" value="EnsemblFungi"/>
</dbReference>